<evidence type="ECO:0000313" key="3">
    <source>
        <dbReference type="Proteomes" id="UP001363622"/>
    </source>
</evidence>
<feature type="signal peptide" evidence="1">
    <location>
        <begin position="1"/>
        <end position="27"/>
    </location>
</feature>
<protein>
    <submittedName>
        <fullName evidence="2">Uncharacterized protein</fullName>
    </submittedName>
</protein>
<evidence type="ECO:0000256" key="1">
    <source>
        <dbReference type="SAM" id="SignalP"/>
    </source>
</evidence>
<dbReference type="EMBL" id="JBBPHU010000009">
    <property type="protein sequence ID" value="KAK7514015.1"/>
    <property type="molecule type" value="Genomic_DNA"/>
</dbReference>
<comment type="caution">
    <text evidence="2">The sequence shown here is derived from an EMBL/GenBank/DDBJ whole genome shotgun (WGS) entry which is preliminary data.</text>
</comment>
<keyword evidence="1" id="KW-0732">Signal</keyword>
<reference evidence="2 3" key="1">
    <citation type="submission" date="2024-04" db="EMBL/GenBank/DDBJ databases">
        <title>Phyllosticta paracitricarpa is synonymous to the EU quarantine fungus P. citricarpa based on phylogenomic analyses.</title>
        <authorList>
            <consortium name="Lawrence Berkeley National Laboratory"/>
            <person name="Van Ingen-Buijs V.A."/>
            <person name="Van Westerhoven A.C."/>
            <person name="Haridas S."/>
            <person name="Skiadas P."/>
            <person name="Martin F."/>
            <person name="Groenewald J.Z."/>
            <person name="Crous P.W."/>
            <person name="Seidl M.F."/>
        </authorList>
    </citation>
    <scope>NUCLEOTIDE SEQUENCE [LARGE SCALE GENOMIC DNA]</scope>
    <source>
        <strain evidence="2 3">CBS 123371</strain>
    </source>
</reference>
<organism evidence="2 3">
    <name type="scientific">Phyllosticta citriasiana</name>
    <dbReference type="NCBI Taxonomy" id="595635"/>
    <lineage>
        <taxon>Eukaryota</taxon>
        <taxon>Fungi</taxon>
        <taxon>Dikarya</taxon>
        <taxon>Ascomycota</taxon>
        <taxon>Pezizomycotina</taxon>
        <taxon>Dothideomycetes</taxon>
        <taxon>Dothideomycetes incertae sedis</taxon>
        <taxon>Botryosphaeriales</taxon>
        <taxon>Phyllostictaceae</taxon>
        <taxon>Phyllosticta</taxon>
    </lineage>
</organism>
<name>A0ABR1KG47_9PEZI</name>
<sequence length="115" mass="12379">MMMKTHTTLPLLLLSLFLTYTATLVAAEQCAIHGRHMKVDDASTHACTCNVCRLAYGDPFCPNVMGTVCCDLTMSMHQDPVGTFRTECESCAKGAYVADCVPPGPECKPSVCKDG</sequence>
<evidence type="ECO:0000313" key="2">
    <source>
        <dbReference type="EMBL" id="KAK7514015.1"/>
    </source>
</evidence>
<feature type="chain" id="PRO_5045161903" evidence="1">
    <location>
        <begin position="28"/>
        <end position="115"/>
    </location>
</feature>
<gene>
    <name evidence="2" type="ORF">IWZ03DRAFT_383646</name>
</gene>
<dbReference type="Proteomes" id="UP001363622">
    <property type="component" value="Unassembled WGS sequence"/>
</dbReference>
<keyword evidence="3" id="KW-1185">Reference proteome</keyword>
<proteinExistence type="predicted"/>
<accession>A0ABR1KG47</accession>